<protein>
    <recommendedName>
        <fullName evidence="1">Calcineurin-like phosphoesterase domain-containing protein</fullName>
    </recommendedName>
</protein>
<name>A0A9P4TRU1_9PEZI</name>
<reference evidence="2" key="1">
    <citation type="journal article" date="2020" name="Stud. Mycol.">
        <title>101 Dothideomycetes genomes: a test case for predicting lifestyles and emergence of pathogens.</title>
        <authorList>
            <person name="Haridas S."/>
            <person name="Albert R."/>
            <person name="Binder M."/>
            <person name="Bloem J."/>
            <person name="Labutti K."/>
            <person name="Salamov A."/>
            <person name="Andreopoulos B."/>
            <person name="Baker S."/>
            <person name="Barry K."/>
            <person name="Bills G."/>
            <person name="Bluhm B."/>
            <person name="Cannon C."/>
            <person name="Castanera R."/>
            <person name="Culley D."/>
            <person name="Daum C."/>
            <person name="Ezra D."/>
            <person name="Gonzalez J."/>
            <person name="Henrissat B."/>
            <person name="Kuo A."/>
            <person name="Liang C."/>
            <person name="Lipzen A."/>
            <person name="Lutzoni F."/>
            <person name="Magnuson J."/>
            <person name="Mondo S."/>
            <person name="Nolan M."/>
            <person name="Ohm R."/>
            <person name="Pangilinan J."/>
            <person name="Park H.-J."/>
            <person name="Ramirez L."/>
            <person name="Alfaro M."/>
            <person name="Sun H."/>
            <person name="Tritt A."/>
            <person name="Yoshinaga Y."/>
            <person name="Zwiers L.-H."/>
            <person name="Turgeon B."/>
            <person name="Goodwin S."/>
            <person name="Spatafora J."/>
            <person name="Crous P."/>
            <person name="Grigoriev I."/>
        </authorList>
    </citation>
    <scope>NUCLEOTIDE SEQUENCE</scope>
    <source>
        <strain evidence="2">CBS 130266</strain>
    </source>
</reference>
<feature type="domain" description="Calcineurin-like phosphoesterase" evidence="1">
    <location>
        <begin position="9"/>
        <end position="222"/>
    </location>
</feature>
<keyword evidence="3" id="KW-1185">Reference proteome</keyword>
<dbReference type="CDD" id="cd07379">
    <property type="entry name" value="MPP_239FB"/>
    <property type="match status" value="1"/>
</dbReference>
<organism evidence="2 3">
    <name type="scientific">Tothia fuscella</name>
    <dbReference type="NCBI Taxonomy" id="1048955"/>
    <lineage>
        <taxon>Eukaryota</taxon>
        <taxon>Fungi</taxon>
        <taxon>Dikarya</taxon>
        <taxon>Ascomycota</taxon>
        <taxon>Pezizomycotina</taxon>
        <taxon>Dothideomycetes</taxon>
        <taxon>Pleosporomycetidae</taxon>
        <taxon>Venturiales</taxon>
        <taxon>Cylindrosympodiaceae</taxon>
        <taxon>Tothia</taxon>
    </lineage>
</organism>
<comment type="caution">
    <text evidence="2">The sequence shown here is derived from an EMBL/GenBank/DDBJ whole genome shotgun (WGS) entry which is preliminary data.</text>
</comment>
<evidence type="ECO:0000313" key="3">
    <source>
        <dbReference type="Proteomes" id="UP000800235"/>
    </source>
</evidence>
<dbReference type="InterPro" id="IPR029052">
    <property type="entry name" value="Metallo-depent_PP-like"/>
</dbReference>
<dbReference type="EMBL" id="MU007132">
    <property type="protein sequence ID" value="KAF2418040.1"/>
    <property type="molecule type" value="Genomic_DNA"/>
</dbReference>
<proteinExistence type="predicted"/>
<dbReference type="AlphaFoldDB" id="A0A9P4TRU1"/>
<dbReference type="Proteomes" id="UP000800235">
    <property type="component" value="Unassembled WGS sequence"/>
</dbReference>
<dbReference type="Pfam" id="PF00149">
    <property type="entry name" value="Metallophos"/>
    <property type="match status" value="1"/>
</dbReference>
<dbReference type="PANTHER" id="PTHR12905">
    <property type="entry name" value="METALLOPHOSPHOESTERASE"/>
    <property type="match status" value="1"/>
</dbReference>
<dbReference type="GO" id="GO:0016787">
    <property type="term" value="F:hydrolase activity"/>
    <property type="evidence" value="ECO:0007669"/>
    <property type="project" value="InterPro"/>
</dbReference>
<dbReference type="Gene3D" id="3.60.21.10">
    <property type="match status" value="1"/>
</dbReference>
<dbReference type="OrthoDB" id="630188at2759"/>
<dbReference type="InterPro" id="IPR004843">
    <property type="entry name" value="Calcineurin-like_PHP"/>
</dbReference>
<sequence length="309" mass="34438">MSPTLVKTRFLIISDTHGYEAMDEKRSFRQEVPPSQVRLHCGDLTKNGIPEDYEKAINMLGSIDAELKLVIAGNHDLSLDRDFYEKNGGDMNEHTRAISIWDGPLAEEAGVTLLNEGLHSFTLKNGAVLTVYASPYTPVFGDSAFQYPTGEDRFNPSERVASEATSTTVQPILDFPGVDIVMTHGPPKYVLDETSNGSNAGCPHLRRAIQHARPRLHCFGHVRPQWGLRKVVWDQKGEEETDDGYTMLPRVFVRRNQMMRKRTAYQDLSSASEEDEHGAVTVMVNAAIMNENGEPANAPWLLDLDLPTA</sequence>
<dbReference type="PANTHER" id="PTHR12905:SF0">
    <property type="entry name" value="CALCINEURIN-LIKE PHOSPHOESTERASE DOMAIN-CONTAINING PROTEIN"/>
    <property type="match status" value="1"/>
</dbReference>
<dbReference type="InterPro" id="IPR051693">
    <property type="entry name" value="UPF0046_metallophosphoest"/>
</dbReference>
<evidence type="ECO:0000313" key="2">
    <source>
        <dbReference type="EMBL" id="KAF2418040.1"/>
    </source>
</evidence>
<evidence type="ECO:0000259" key="1">
    <source>
        <dbReference type="Pfam" id="PF00149"/>
    </source>
</evidence>
<dbReference type="SUPFAM" id="SSF56300">
    <property type="entry name" value="Metallo-dependent phosphatases"/>
    <property type="match status" value="1"/>
</dbReference>
<accession>A0A9P4TRU1</accession>
<gene>
    <name evidence="2" type="ORF">EJ08DRAFT_654400</name>
</gene>